<keyword evidence="2" id="KW-0812">Transmembrane</keyword>
<gene>
    <name evidence="3" type="ORF">CDD80_2403</name>
</gene>
<dbReference type="AlphaFoldDB" id="A0A2C5Z5W5"/>
<organism evidence="3 4">
    <name type="scientific">Ophiocordyceps camponoti-rufipedis</name>
    <dbReference type="NCBI Taxonomy" id="2004952"/>
    <lineage>
        <taxon>Eukaryota</taxon>
        <taxon>Fungi</taxon>
        <taxon>Dikarya</taxon>
        <taxon>Ascomycota</taxon>
        <taxon>Pezizomycotina</taxon>
        <taxon>Sordariomycetes</taxon>
        <taxon>Hypocreomycetidae</taxon>
        <taxon>Hypocreales</taxon>
        <taxon>Ophiocordycipitaceae</taxon>
        <taxon>Ophiocordyceps</taxon>
    </lineage>
</organism>
<keyword evidence="2" id="KW-0472">Membrane</keyword>
<dbReference type="Proteomes" id="UP000226431">
    <property type="component" value="Unassembled WGS sequence"/>
</dbReference>
<evidence type="ECO:0000313" key="4">
    <source>
        <dbReference type="Proteomes" id="UP000226431"/>
    </source>
</evidence>
<comment type="caution">
    <text evidence="3">The sequence shown here is derived from an EMBL/GenBank/DDBJ whole genome shotgun (WGS) entry which is preliminary data.</text>
</comment>
<sequence length="101" mass="10581">MSASADDSMRSSPGALSAADTSASESNIVGTVAGLAVACGALFIMAAAFAWTSCRWRMKLLRLQRETESKDVELKPNENADVDVFEEATAAGALPVEESPE</sequence>
<evidence type="ECO:0000256" key="1">
    <source>
        <dbReference type="SAM" id="MobiDB-lite"/>
    </source>
</evidence>
<reference evidence="3 4" key="1">
    <citation type="submission" date="2017-06" db="EMBL/GenBank/DDBJ databases">
        <title>Ant-infecting Ophiocordyceps genomes reveal a high diversity of potential behavioral manipulation genes and a possible major role for enterotoxins.</title>
        <authorList>
            <person name="De Bekker C."/>
            <person name="Evans H.C."/>
            <person name="Brachmann A."/>
            <person name="Hughes D.P."/>
        </authorList>
    </citation>
    <scope>NUCLEOTIDE SEQUENCE [LARGE SCALE GENOMIC DNA]</scope>
    <source>
        <strain evidence="3 4">Map16</strain>
    </source>
</reference>
<feature type="compositionally biased region" description="Low complexity" evidence="1">
    <location>
        <begin position="1"/>
        <end position="12"/>
    </location>
</feature>
<feature type="transmembrane region" description="Helical" evidence="2">
    <location>
        <begin position="28"/>
        <end position="52"/>
    </location>
</feature>
<protein>
    <submittedName>
        <fullName evidence="3">Uncharacterized protein</fullName>
    </submittedName>
</protein>
<proteinExistence type="predicted"/>
<feature type="region of interest" description="Disordered" evidence="1">
    <location>
        <begin position="1"/>
        <end position="23"/>
    </location>
</feature>
<dbReference type="EMBL" id="NJES01000219">
    <property type="protein sequence ID" value="PHH75396.1"/>
    <property type="molecule type" value="Genomic_DNA"/>
</dbReference>
<keyword evidence="4" id="KW-1185">Reference proteome</keyword>
<dbReference type="OrthoDB" id="4927455at2759"/>
<name>A0A2C5Z5W5_9HYPO</name>
<evidence type="ECO:0000313" key="3">
    <source>
        <dbReference type="EMBL" id="PHH75396.1"/>
    </source>
</evidence>
<keyword evidence="2" id="KW-1133">Transmembrane helix</keyword>
<accession>A0A2C5Z5W5</accession>
<evidence type="ECO:0000256" key="2">
    <source>
        <dbReference type="SAM" id="Phobius"/>
    </source>
</evidence>